<feature type="compositionally biased region" description="Polar residues" evidence="1">
    <location>
        <begin position="13"/>
        <end position="34"/>
    </location>
</feature>
<evidence type="ECO:0000256" key="1">
    <source>
        <dbReference type="SAM" id="MobiDB-lite"/>
    </source>
</evidence>
<organism evidence="2 3">
    <name type="scientific">Sedimentimonas flavescens</name>
    <dbReference type="NCBI Taxonomy" id="2851012"/>
    <lineage>
        <taxon>Bacteria</taxon>
        <taxon>Pseudomonadati</taxon>
        <taxon>Pseudomonadota</taxon>
        <taxon>Alphaproteobacteria</taxon>
        <taxon>Rhodobacterales</taxon>
        <taxon>Rhodobacter group</taxon>
        <taxon>Sedimentimonas</taxon>
    </lineage>
</organism>
<feature type="region of interest" description="Disordered" evidence="1">
    <location>
        <begin position="119"/>
        <end position="167"/>
    </location>
</feature>
<gene>
    <name evidence="2" type="ORF">OE699_10410</name>
</gene>
<feature type="compositionally biased region" description="Low complexity" evidence="1">
    <location>
        <begin position="1"/>
        <end position="12"/>
    </location>
</feature>
<accession>A0ABT2ZZT8</accession>
<feature type="compositionally biased region" description="Polar residues" evidence="1">
    <location>
        <begin position="141"/>
        <end position="159"/>
    </location>
</feature>
<sequence>MSASASASNLSSFEITSGQSSPATLYRASSNTAPTADAGEDFSVDSGASSGLDGSGSSDPDGDPLTYSWTQTEGPSVDLSDPSAVAPSFTAPVLSWSADPATLVFTLVVSDGGLTSEASSVTVTVNPPPPPNTAPTADAGTGQSVASGATVNLDGSGSSDPEDDTLS</sequence>
<dbReference type="Proteomes" id="UP001526166">
    <property type="component" value="Unassembled WGS sequence"/>
</dbReference>
<protein>
    <submittedName>
        <fullName evidence="2">PKD domain-containing protein</fullName>
    </submittedName>
</protein>
<evidence type="ECO:0000313" key="3">
    <source>
        <dbReference type="Proteomes" id="UP001526166"/>
    </source>
</evidence>
<name>A0ABT2ZZT8_9RHOB</name>
<proteinExistence type="predicted"/>
<feature type="compositionally biased region" description="Low complexity" evidence="1">
    <location>
        <begin position="44"/>
        <end position="59"/>
    </location>
</feature>
<feature type="non-terminal residue" evidence="2">
    <location>
        <position position="167"/>
    </location>
</feature>
<dbReference type="Gene3D" id="2.60.40.10">
    <property type="entry name" value="Immunoglobulins"/>
    <property type="match status" value="2"/>
</dbReference>
<feature type="region of interest" description="Disordered" evidence="1">
    <location>
        <begin position="1"/>
        <end position="85"/>
    </location>
</feature>
<dbReference type="Pfam" id="PF22352">
    <property type="entry name" value="K319L-like_PKD"/>
    <property type="match status" value="1"/>
</dbReference>
<evidence type="ECO:0000313" key="2">
    <source>
        <dbReference type="EMBL" id="MCV2879269.1"/>
    </source>
</evidence>
<dbReference type="InterPro" id="IPR013783">
    <property type="entry name" value="Ig-like_fold"/>
</dbReference>
<comment type="caution">
    <text evidence="2">The sequence shown here is derived from an EMBL/GenBank/DDBJ whole genome shotgun (WGS) entry which is preliminary data.</text>
</comment>
<dbReference type="EMBL" id="JAOWKW010000008">
    <property type="protein sequence ID" value="MCV2879269.1"/>
    <property type="molecule type" value="Genomic_DNA"/>
</dbReference>
<keyword evidence="3" id="KW-1185">Reference proteome</keyword>
<reference evidence="2 3" key="1">
    <citation type="submission" date="2022-10" db="EMBL/GenBank/DDBJ databases">
        <title>Sinirhodobacter sp. nov., isolated from ocean surface sediments.</title>
        <authorList>
            <person name="He W."/>
            <person name="Wang L."/>
            <person name="Zhang D.-F."/>
        </authorList>
    </citation>
    <scope>NUCLEOTIDE SEQUENCE [LARGE SCALE GENOMIC DNA]</scope>
    <source>
        <strain evidence="2 3">WL0115</strain>
    </source>
</reference>